<organism evidence="2 3">
    <name type="scientific">Citrus sinensis</name>
    <name type="common">Sweet orange</name>
    <name type="synonym">Citrus aurantium var. sinensis</name>
    <dbReference type="NCBI Taxonomy" id="2711"/>
    <lineage>
        <taxon>Eukaryota</taxon>
        <taxon>Viridiplantae</taxon>
        <taxon>Streptophyta</taxon>
        <taxon>Embryophyta</taxon>
        <taxon>Tracheophyta</taxon>
        <taxon>Spermatophyta</taxon>
        <taxon>Magnoliopsida</taxon>
        <taxon>eudicotyledons</taxon>
        <taxon>Gunneridae</taxon>
        <taxon>Pentapetalae</taxon>
        <taxon>rosids</taxon>
        <taxon>malvids</taxon>
        <taxon>Sapindales</taxon>
        <taxon>Rutaceae</taxon>
        <taxon>Aurantioideae</taxon>
        <taxon>Citrus</taxon>
    </lineage>
</organism>
<reference evidence="2 3" key="1">
    <citation type="submission" date="2014-04" db="EMBL/GenBank/DDBJ databases">
        <authorList>
            <consortium name="International Citrus Genome Consortium"/>
            <person name="Gmitter F."/>
            <person name="Chen C."/>
            <person name="Farmerie W."/>
            <person name="Harkins T."/>
            <person name="Desany B."/>
            <person name="Mohiuddin M."/>
            <person name="Kodira C."/>
            <person name="Borodovsky M."/>
            <person name="Lomsadze A."/>
            <person name="Burns P."/>
            <person name="Jenkins J."/>
            <person name="Prochnik S."/>
            <person name="Shu S."/>
            <person name="Chapman J."/>
            <person name="Pitluck S."/>
            <person name="Schmutz J."/>
            <person name="Rokhsar D."/>
        </authorList>
    </citation>
    <scope>NUCLEOTIDE SEQUENCE</scope>
</reference>
<keyword evidence="3" id="KW-1185">Reference proteome</keyword>
<dbReference type="Proteomes" id="UP000027120">
    <property type="component" value="Unassembled WGS sequence"/>
</dbReference>
<evidence type="ECO:0000313" key="3">
    <source>
        <dbReference type="Proteomes" id="UP000027120"/>
    </source>
</evidence>
<dbReference type="EMBL" id="KK784890">
    <property type="protein sequence ID" value="KDO70469.1"/>
    <property type="molecule type" value="Genomic_DNA"/>
</dbReference>
<evidence type="ECO:0000313" key="2">
    <source>
        <dbReference type="EMBL" id="KDO70469.1"/>
    </source>
</evidence>
<evidence type="ECO:0000313" key="1">
    <source>
        <dbReference type="EMBL" id="KDO70468.1"/>
    </source>
</evidence>
<name>A0A067FSU6_CITSI</name>
<dbReference type="EMBL" id="KK784890">
    <property type="protein sequence ID" value="KDO70468.1"/>
    <property type="molecule type" value="Genomic_DNA"/>
</dbReference>
<gene>
    <name evidence="2" type="ORF">CISIN_1g0348951mg</name>
    <name evidence="1" type="ORF">CISIN_1g0348953mg</name>
</gene>
<proteinExistence type="predicted"/>
<sequence>MSRSGQPPDLK</sequence>
<feature type="non-terminal residue" evidence="2">
    <location>
        <position position="11"/>
    </location>
</feature>
<accession>A0A067FSU6</accession>
<protein>
    <submittedName>
        <fullName evidence="2">Uncharacterized protein</fullName>
    </submittedName>
</protein>